<dbReference type="PANTHER" id="PTHR33908:SF11">
    <property type="entry name" value="MEMBRANE PROTEIN"/>
    <property type="match status" value="1"/>
</dbReference>
<evidence type="ECO:0000313" key="10">
    <source>
        <dbReference type="EMBL" id="OGD99079.1"/>
    </source>
</evidence>
<dbReference type="AlphaFoldDB" id="A0A1F5H4T0"/>
<feature type="transmembrane region" description="Helical" evidence="8">
    <location>
        <begin position="176"/>
        <end position="193"/>
    </location>
</feature>
<feature type="transmembrane region" description="Helical" evidence="8">
    <location>
        <begin position="64"/>
        <end position="97"/>
    </location>
</feature>
<accession>A0A1F5H4T0</accession>
<keyword evidence="5 8" id="KW-0812">Transmembrane</keyword>
<feature type="transmembrane region" description="Helical" evidence="8">
    <location>
        <begin position="244"/>
        <end position="265"/>
    </location>
</feature>
<keyword evidence="3" id="KW-0328">Glycosyltransferase</keyword>
<reference evidence="10 11" key="1">
    <citation type="journal article" date="2016" name="Nat. Commun.">
        <title>Thousands of microbial genomes shed light on interconnected biogeochemical processes in an aquifer system.</title>
        <authorList>
            <person name="Anantharaman K."/>
            <person name="Brown C.T."/>
            <person name="Hug L.A."/>
            <person name="Sharon I."/>
            <person name="Castelle C.J."/>
            <person name="Probst A.J."/>
            <person name="Thomas B.C."/>
            <person name="Singh A."/>
            <person name="Wilkins M.J."/>
            <person name="Karaoz U."/>
            <person name="Brodie E.L."/>
            <person name="Williams K.H."/>
            <person name="Hubbard S.S."/>
            <person name="Banfield J.F."/>
        </authorList>
    </citation>
    <scope>NUCLEOTIDE SEQUENCE [LARGE SCALE GENOMIC DNA]</scope>
</reference>
<dbReference type="Proteomes" id="UP000177039">
    <property type="component" value="Unassembled WGS sequence"/>
</dbReference>
<protein>
    <recommendedName>
        <fullName evidence="9">Glycosyltransferase RgtA/B/C/D-like domain-containing protein</fullName>
    </recommendedName>
</protein>
<evidence type="ECO:0000313" key="11">
    <source>
        <dbReference type="Proteomes" id="UP000177039"/>
    </source>
</evidence>
<dbReference type="Pfam" id="PF13231">
    <property type="entry name" value="PMT_2"/>
    <property type="match status" value="1"/>
</dbReference>
<dbReference type="EMBL" id="MFBT01000024">
    <property type="protein sequence ID" value="OGD99079.1"/>
    <property type="molecule type" value="Genomic_DNA"/>
</dbReference>
<keyword evidence="4" id="KW-0808">Transferase</keyword>
<evidence type="ECO:0000256" key="6">
    <source>
        <dbReference type="ARBA" id="ARBA00022989"/>
    </source>
</evidence>
<evidence type="ECO:0000256" key="5">
    <source>
        <dbReference type="ARBA" id="ARBA00022692"/>
    </source>
</evidence>
<feature type="transmembrane region" description="Helical" evidence="8">
    <location>
        <begin position="200"/>
        <end position="218"/>
    </location>
</feature>
<proteinExistence type="predicted"/>
<evidence type="ECO:0000256" key="2">
    <source>
        <dbReference type="ARBA" id="ARBA00022475"/>
    </source>
</evidence>
<evidence type="ECO:0000256" key="7">
    <source>
        <dbReference type="ARBA" id="ARBA00023136"/>
    </source>
</evidence>
<evidence type="ECO:0000256" key="4">
    <source>
        <dbReference type="ARBA" id="ARBA00022679"/>
    </source>
</evidence>
<organism evidence="10 11">
    <name type="scientific">Candidatus Curtissbacteria bacterium RIFCSPLOWO2_01_FULL_42_50</name>
    <dbReference type="NCBI Taxonomy" id="1797730"/>
    <lineage>
        <taxon>Bacteria</taxon>
        <taxon>Candidatus Curtissiibacteriota</taxon>
    </lineage>
</organism>
<feature type="transmembrane region" description="Helical" evidence="8">
    <location>
        <begin position="131"/>
        <end position="147"/>
    </location>
</feature>
<sequence>MKRLKKEYILLALILFLTFLFRFPSLFEPFWYGDEGIFAAVANNLNQGGILYQTAWDNKPPMIYLTYAAIFKFFGVSMFWLHLVTIIVVLTTAAVIYEIAQKIIGTRRALVVTFVFGFLTSLRIVEGNLALTEIFMILPVSLAMFLIVKRNFDLISIAGAGFLFAIASLYKQVGALEAAAVGIFLFLYTKRFGEFLKRGLVLALGFAVPYFATIAYFLPKHLVGDYVFAAYTYYRIYLGESPKYALLINILKFLPIVSVIVYGFWRKAKNDLSVFYLFLLWTAFSFLGSFFSGRTYGHYLVQAIPAVSLLFGSISLKPKIERVQIIFALFFFVPLIFLTKLLFTDFLSGGSINQVGYFRNFIDFSLNKKDLGQYNDYFDKNVTSTMALDDFFALRNARSAKVYIWGDYPWLYAVADLKNPTRYVTSFHVFGVPKGSEEVIEALSANPPDYIIKPSSSIGYFVELEKLLAKKYTKLVKIENSNVYVKRNI</sequence>
<keyword evidence="6 8" id="KW-1133">Transmembrane helix</keyword>
<feature type="transmembrane region" description="Helical" evidence="8">
    <location>
        <begin position="323"/>
        <end position="343"/>
    </location>
</feature>
<feature type="transmembrane region" description="Helical" evidence="8">
    <location>
        <begin position="272"/>
        <end position="291"/>
    </location>
</feature>
<comment type="caution">
    <text evidence="10">The sequence shown here is derived from an EMBL/GenBank/DDBJ whole genome shotgun (WGS) entry which is preliminary data.</text>
</comment>
<dbReference type="InterPro" id="IPR038731">
    <property type="entry name" value="RgtA/B/C-like"/>
</dbReference>
<keyword evidence="2" id="KW-1003">Cell membrane</keyword>
<evidence type="ECO:0000256" key="1">
    <source>
        <dbReference type="ARBA" id="ARBA00004651"/>
    </source>
</evidence>
<evidence type="ECO:0000259" key="9">
    <source>
        <dbReference type="Pfam" id="PF13231"/>
    </source>
</evidence>
<keyword evidence="7 8" id="KW-0472">Membrane</keyword>
<feature type="transmembrane region" description="Helical" evidence="8">
    <location>
        <begin position="297"/>
        <end position="316"/>
    </location>
</feature>
<name>A0A1F5H4T0_9BACT</name>
<dbReference type="InterPro" id="IPR050297">
    <property type="entry name" value="LipidA_mod_glycosyltrf_83"/>
</dbReference>
<dbReference type="GO" id="GO:0009103">
    <property type="term" value="P:lipopolysaccharide biosynthetic process"/>
    <property type="evidence" value="ECO:0007669"/>
    <property type="project" value="UniProtKB-ARBA"/>
</dbReference>
<gene>
    <name evidence="10" type="ORF">A3B54_05200</name>
</gene>
<evidence type="ECO:0000256" key="3">
    <source>
        <dbReference type="ARBA" id="ARBA00022676"/>
    </source>
</evidence>
<comment type="subcellular location">
    <subcellularLocation>
        <location evidence="1">Cell membrane</location>
        <topology evidence="1">Multi-pass membrane protein</topology>
    </subcellularLocation>
</comment>
<evidence type="ECO:0000256" key="8">
    <source>
        <dbReference type="SAM" id="Phobius"/>
    </source>
</evidence>
<dbReference type="PANTHER" id="PTHR33908">
    <property type="entry name" value="MANNOSYLTRANSFERASE YKCB-RELATED"/>
    <property type="match status" value="1"/>
</dbReference>
<dbReference type="GO" id="GO:0016763">
    <property type="term" value="F:pentosyltransferase activity"/>
    <property type="evidence" value="ECO:0007669"/>
    <property type="project" value="TreeGrafter"/>
</dbReference>
<feature type="domain" description="Glycosyltransferase RgtA/B/C/D-like" evidence="9">
    <location>
        <begin position="58"/>
        <end position="215"/>
    </location>
</feature>
<dbReference type="GO" id="GO:0005886">
    <property type="term" value="C:plasma membrane"/>
    <property type="evidence" value="ECO:0007669"/>
    <property type="project" value="UniProtKB-SubCell"/>
</dbReference>